<dbReference type="HOGENOM" id="CLU_1677897_0_0_1"/>
<dbReference type="InterPro" id="IPR036188">
    <property type="entry name" value="FAD/NAD-bd_sf"/>
</dbReference>
<comment type="similarity">
    <text evidence="1">Belongs to the GMC oxidoreductase family.</text>
</comment>
<dbReference type="PANTHER" id="PTHR11552:SF123">
    <property type="entry name" value="GMC OXIDOREDUCTASE (AFU_ORTHOLOGUE AFUA_2G01770)-RELATED"/>
    <property type="match status" value="1"/>
</dbReference>
<dbReference type="InterPro" id="IPR012132">
    <property type="entry name" value="GMC_OxRdtase"/>
</dbReference>
<name>A0A0D2DEZ2_9EURO</name>
<dbReference type="GeneID" id="27359215"/>
<dbReference type="Pfam" id="PF05199">
    <property type="entry name" value="GMC_oxred_C"/>
    <property type="match status" value="1"/>
</dbReference>
<dbReference type="GO" id="GO:0016614">
    <property type="term" value="F:oxidoreductase activity, acting on CH-OH group of donors"/>
    <property type="evidence" value="ECO:0007669"/>
    <property type="project" value="InterPro"/>
</dbReference>
<dbReference type="Proteomes" id="UP000053342">
    <property type="component" value="Unassembled WGS sequence"/>
</dbReference>
<dbReference type="AlphaFoldDB" id="A0A0D2DEZ2"/>
<dbReference type="Gene3D" id="3.30.560.10">
    <property type="entry name" value="Glucose Oxidase, domain 3"/>
    <property type="match status" value="1"/>
</dbReference>
<dbReference type="SUPFAM" id="SSF51905">
    <property type="entry name" value="FAD/NAD(P)-binding domain"/>
    <property type="match status" value="1"/>
</dbReference>
<dbReference type="STRING" id="215243.A0A0D2DEZ2"/>
<dbReference type="Gene3D" id="3.50.50.60">
    <property type="entry name" value="FAD/NAD(P)-binding domain"/>
    <property type="match status" value="1"/>
</dbReference>
<dbReference type="PANTHER" id="PTHR11552">
    <property type="entry name" value="GLUCOSE-METHANOL-CHOLINE GMC OXIDOREDUCTASE"/>
    <property type="match status" value="1"/>
</dbReference>
<evidence type="ECO:0000313" key="4">
    <source>
        <dbReference type="Proteomes" id="UP000053342"/>
    </source>
</evidence>
<protein>
    <recommendedName>
        <fullName evidence="2">Glucose-methanol-choline oxidoreductase C-terminal domain-containing protein</fullName>
    </recommendedName>
</protein>
<sequence>MAFFYGPTGRPVDAPEDGTHMGALISNFRSVSRGSVGKSSRSITGPPVVDPNCCASHVDRHILRYSVRRVLKLLADSLSDVFKLIAAFTAKEGHFSMRVKPPVWESVVDTNLLVKNMTVLHVVGASVIPAPLSVHYQAVRYAQAMKAANLITASHDR</sequence>
<dbReference type="EMBL" id="KN847337">
    <property type="protein sequence ID" value="KIW41598.1"/>
    <property type="molecule type" value="Genomic_DNA"/>
</dbReference>
<dbReference type="VEuPathDB" id="FungiDB:PV06_07141"/>
<evidence type="ECO:0000313" key="3">
    <source>
        <dbReference type="EMBL" id="KIW41598.1"/>
    </source>
</evidence>
<evidence type="ECO:0000259" key="2">
    <source>
        <dbReference type="Pfam" id="PF05199"/>
    </source>
</evidence>
<evidence type="ECO:0000256" key="1">
    <source>
        <dbReference type="ARBA" id="ARBA00010790"/>
    </source>
</evidence>
<dbReference type="RefSeq" id="XP_016261814.1">
    <property type="nucleotide sequence ID" value="XM_016408334.1"/>
</dbReference>
<dbReference type="OrthoDB" id="269227at2759"/>
<reference evidence="3 4" key="1">
    <citation type="submission" date="2015-01" db="EMBL/GenBank/DDBJ databases">
        <title>The Genome Sequence of Exophiala oligosperma CBS72588.</title>
        <authorList>
            <consortium name="The Broad Institute Genomics Platform"/>
            <person name="Cuomo C."/>
            <person name="de Hoog S."/>
            <person name="Gorbushina A."/>
            <person name="Stielow B."/>
            <person name="Teixiera M."/>
            <person name="Abouelleil A."/>
            <person name="Chapman S.B."/>
            <person name="Priest M."/>
            <person name="Young S.K."/>
            <person name="Wortman J."/>
            <person name="Nusbaum C."/>
            <person name="Birren B."/>
        </authorList>
    </citation>
    <scope>NUCLEOTIDE SEQUENCE [LARGE SCALE GENOMIC DNA]</scope>
    <source>
        <strain evidence="3 4">CBS 72588</strain>
    </source>
</reference>
<feature type="domain" description="Glucose-methanol-choline oxidoreductase C-terminal" evidence="2">
    <location>
        <begin position="31"/>
        <end position="143"/>
    </location>
</feature>
<organism evidence="3 4">
    <name type="scientific">Exophiala oligosperma</name>
    <dbReference type="NCBI Taxonomy" id="215243"/>
    <lineage>
        <taxon>Eukaryota</taxon>
        <taxon>Fungi</taxon>
        <taxon>Dikarya</taxon>
        <taxon>Ascomycota</taxon>
        <taxon>Pezizomycotina</taxon>
        <taxon>Eurotiomycetes</taxon>
        <taxon>Chaetothyriomycetidae</taxon>
        <taxon>Chaetothyriales</taxon>
        <taxon>Herpotrichiellaceae</taxon>
        <taxon>Exophiala</taxon>
    </lineage>
</organism>
<dbReference type="GO" id="GO:0050660">
    <property type="term" value="F:flavin adenine dinucleotide binding"/>
    <property type="evidence" value="ECO:0007669"/>
    <property type="project" value="InterPro"/>
</dbReference>
<keyword evidence="4" id="KW-1185">Reference proteome</keyword>
<proteinExistence type="inferred from homology"/>
<dbReference type="SUPFAM" id="SSF54373">
    <property type="entry name" value="FAD-linked reductases, C-terminal domain"/>
    <property type="match status" value="1"/>
</dbReference>
<accession>A0A0D2DEZ2</accession>
<gene>
    <name evidence="3" type="ORF">PV06_07141</name>
</gene>
<dbReference type="InterPro" id="IPR007867">
    <property type="entry name" value="GMC_OxRtase_C"/>
</dbReference>